<dbReference type="Pfam" id="PF02272">
    <property type="entry name" value="DHHA1"/>
    <property type="match status" value="1"/>
</dbReference>
<dbReference type="PATRIC" id="fig|1293598.4.peg.2217"/>
<evidence type="ECO:0000256" key="4">
    <source>
        <dbReference type="ARBA" id="ARBA00022801"/>
    </source>
</evidence>
<dbReference type="InterPro" id="IPR018779">
    <property type="entry name" value="RecJ_C"/>
</dbReference>
<dbReference type="GO" id="GO:0003676">
    <property type="term" value="F:nucleic acid binding"/>
    <property type="evidence" value="ECO:0007669"/>
    <property type="project" value="InterPro"/>
</dbReference>
<dbReference type="PANTHER" id="PTHR30255">
    <property type="entry name" value="SINGLE-STRANDED-DNA-SPECIFIC EXONUCLEASE RECJ"/>
    <property type="match status" value="1"/>
</dbReference>
<keyword evidence="3" id="KW-0540">Nuclease</keyword>
<dbReference type="GO" id="GO:0008409">
    <property type="term" value="F:5'-3' exonuclease activity"/>
    <property type="evidence" value="ECO:0007669"/>
    <property type="project" value="InterPro"/>
</dbReference>
<feature type="domain" description="DDH" evidence="6">
    <location>
        <begin position="82"/>
        <end position="225"/>
    </location>
</feature>
<comment type="caution">
    <text evidence="10">The sequence shown here is derived from an EMBL/GenBank/DDBJ whole genome shotgun (WGS) entry which is preliminary data.</text>
</comment>
<evidence type="ECO:0000256" key="5">
    <source>
        <dbReference type="ARBA" id="ARBA00022839"/>
    </source>
</evidence>
<evidence type="ECO:0000256" key="2">
    <source>
        <dbReference type="ARBA" id="ARBA00019841"/>
    </source>
</evidence>
<dbReference type="InterPro" id="IPR041122">
    <property type="entry name" value="RecJ_OB"/>
</dbReference>
<dbReference type="Pfam" id="PF10141">
    <property type="entry name" value="ssDNA-exonuc_C"/>
    <property type="match status" value="1"/>
</dbReference>
<keyword evidence="4" id="KW-0378">Hydrolase</keyword>
<keyword evidence="5 10" id="KW-0269">Exonuclease</keyword>
<comment type="similarity">
    <text evidence="1">Belongs to the RecJ family.</text>
</comment>
<evidence type="ECO:0000259" key="8">
    <source>
        <dbReference type="Pfam" id="PF10141"/>
    </source>
</evidence>
<evidence type="ECO:0000313" key="11">
    <source>
        <dbReference type="Proteomes" id="UP000050969"/>
    </source>
</evidence>
<dbReference type="STRING" id="1293598.IV56_GL002123"/>
<dbReference type="InterPro" id="IPR003156">
    <property type="entry name" value="DHHA1_dom"/>
</dbReference>
<organism evidence="10 11">
    <name type="scientific">Lacticaseibacillus saniviri JCM 17471 = DSM 24301</name>
    <dbReference type="NCBI Taxonomy" id="1293598"/>
    <lineage>
        <taxon>Bacteria</taxon>
        <taxon>Bacillati</taxon>
        <taxon>Bacillota</taxon>
        <taxon>Bacilli</taxon>
        <taxon>Lactobacillales</taxon>
        <taxon>Lactobacillaceae</taxon>
        <taxon>Lacticaseibacillus</taxon>
    </lineage>
</organism>
<dbReference type="Pfam" id="PF01368">
    <property type="entry name" value="DHH"/>
    <property type="match status" value="1"/>
</dbReference>
<dbReference type="Proteomes" id="UP000050969">
    <property type="component" value="Unassembled WGS sequence"/>
</dbReference>
<dbReference type="InterPro" id="IPR051673">
    <property type="entry name" value="SSDNA_exonuclease_RecJ"/>
</dbReference>
<proteinExistence type="inferred from homology"/>
<dbReference type="EMBL" id="JQCE01000058">
    <property type="protein sequence ID" value="KRO15932.1"/>
    <property type="molecule type" value="Genomic_DNA"/>
</dbReference>
<dbReference type="PANTHER" id="PTHR30255:SF2">
    <property type="entry name" value="SINGLE-STRANDED-DNA-SPECIFIC EXONUCLEASE RECJ"/>
    <property type="match status" value="1"/>
</dbReference>
<dbReference type="InterPro" id="IPR001667">
    <property type="entry name" value="DDH_dom"/>
</dbReference>
<evidence type="ECO:0000259" key="7">
    <source>
        <dbReference type="Pfam" id="PF02272"/>
    </source>
</evidence>
<dbReference type="Gene3D" id="3.90.1640.30">
    <property type="match status" value="1"/>
</dbReference>
<protein>
    <recommendedName>
        <fullName evidence="2">Single-stranded-DNA-specific exonuclease RecJ</fullName>
    </recommendedName>
</protein>
<dbReference type="Gene3D" id="2.40.50.460">
    <property type="match status" value="1"/>
</dbReference>
<feature type="domain" description="DHHA1" evidence="7">
    <location>
        <begin position="346"/>
        <end position="440"/>
    </location>
</feature>
<dbReference type="GO" id="GO:0006281">
    <property type="term" value="P:DNA repair"/>
    <property type="evidence" value="ECO:0007669"/>
    <property type="project" value="InterPro"/>
</dbReference>
<sequence length="766" mass="84195">MDSRYDWQYLDTPDNTQINAVTAALKVSPFLAQQLIRRRIMTKDAWDKFQHPDLSQLHDPFLLHDMDKAVARIQQAVTNGEKITIYGDYDVDGLTSTAIMAETLESIGAEAEVFIPNRFTDGYGPNADVYRYLQKSGTQLLITVDNGIAGAAVIDEAMAAGMDVVVTDHHELPDQLPNAVAVVHPRYPGSQYPFGDLSGAGVAFKVATALLEEPPVESVDLAALGAVADLVTLVDENRVLVQLGLQMIRTQPRIGLSALLEVADVAQESVTETTIGFVIGPRLNALGRLGDAKDGVTLLTTFDDELAMDLAKQINTLNDQRQQLVKKITKDALAQAALPENESKKTLILRQKGWHEGVLGIVASRVVETTGKPTLVLNINDAGTQAKGSGRSVAAYHLFNSLAPSKELMTHFGGHHMAVGLTMPTDNIEAVHQAMEEAAKTQLADQTKPPLEISARLEPSDLTLDHYQELRQLAPFGPGNPEPTFEVKPQAIQDVRQIGQGGNHLKMKVDNGVDVIGFGFGELAPALTAPSQTKLAVHLDENTWKNQTKLQLMLKDMQVVQPQVIDYRLPKLSAEQFHTSKTYVFFDVRVKKELEQRFQFGGPTKMIDDLTPGESVVLVDLPASEAQLQQAIHQVQLPLGVIFYGSPTDLVPIPNREEFGLVMRFLIAHPQFDKHQLGLVAKETHLTVSQVIFSVQVFFELEFVTIDGAFISPVAKPAKRALDSAPAYQARQTFLALAHRLQTTPIKALTPTLLEYNDDWKEQHDN</sequence>
<dbReference type="InterPro" id="IPR004610">
    <property type="entry name" value="RecJ"/>
</dbReference>
<feature type="domain" description="RecJ OB" evidence="9">
    <location>
        <begin position="455"/>
        <end position="556"/>
    </location>
</feature>
<evidence type="ECO:0000256" key="1">
    <source>
        <dbReference type="ARBA" id="ARBA00005915"/>
    </source>
</evidence>
<evidence type="ECO:0000256" key="3">
    <source>
        <dbReference type="ARBA" id="ARBA00022722"/>
    </source>
</evidence>
<dbReference type="GO" id="GO:0006310">
    <property type="term" value="P:DNA recombination"/>
    <property type="evidence" value="ECO:0007669"/>
    <property type="project" value="InterPro"/>
</dbReference>
<accession>A0A0R2MSX9</accession>
<dbReference type="Pfam" id="PF17768">
    <property type="entry name" value="RecJ_OB"/>
    <property type="match status" value="1"/>
</dbReference>
<reference evidence="10 11" key="1">
    <citation type="journal article" date="2015" name="Genome Announc.">
        <title>Expanding the biotechnology potential of lactobacilli through comparative genomics of 213 strains and associated genera.</title>
        <authorList>
            <person name="Sun Z."/>
            <person name="Harris H.M."/>
            <person name="McCann A."/>
            <person name="Guo C."/>
            <person name="Argimon S."/>
            <person name="Zhang W."/>
            <person name="Yang X."/>
            <person name="Jeffery I.B."/>
            <person name="Cooney J.C."/>
            <person name="Kagawa T.F."/>
            <person name="Liu W."/>
            <person name="Song Y."/>
            <person name="Salvetti E."/>
            <person name="Wrobel A."/>
            <person name="Rasinkangas P."/>
            <person name="Parkhill J."/>
            <person name="Rea M.C."/>
            <person name="O'Sullivan O."/>
            <person name="Ritari J."/>
            <person name="Douillard F.P."/>
            <person name="Paul Ross R."/>
            <person name="Yang R."/>
            <person name="Briner A.E."/>
            <person name="Felis G.E."/>
            <person name="de Vos W.M."/>
            <person name="Barrangou R."/>
            <person name="Klaenhammer T.R."/>
            <person name="Caufield P.W."/>
            <person name="Cui Y."/>
            <person name="Zhang H."/>
            <person name="O'Toole P.W."/>
        </authorList>
    </citation>
    <scope>NUCLEOTIDE SEQUENCE [LARGE SCALE GENOMIC DNA]</scope>
    <source>
        <strain evidence="10 11">DSM 24301</strain>
    </source>
</reference>
<dbReference type="InterPro" id="IPR038763">
    <property type="entry name" value="DHH_sf"/>
</dbReference>
<evidence type="ECO:0000259" key="9">
    <source>
        <dbReference type="Pfam" id="PF17768"/>
    </source>
</evidence>
<dbReference type="RefSeq" id="WP_056993220.1">
    <property type="nucleotide sequence ID" value="NZ_JQCE01000058.1"/>
</dbReference>
<dbReference type="SUPFAM" id="SSF64182">
    <property type="entry name" value="DHH phosphoesterases"/>
    <property type="match status" value="1"/>
</dbReference>
<gene>
    <name evidence="10" type="ORF">IV56_GL002123</name>
</gene>
<evidence type="ECO:0000313" key="10">
    <source>
        <dbReference type="EMBL" id="KRO15932.1"/>
    </source>
</evidence>
<evidence type="ECO:0000259" key="6">
    <source>
        <dbReference type="Pfam" id="PF01368"/>
    </source>
</evidence>
<feature type="domain" description="Single-stranded-DNA-specific exonuclease RecJ C-terminal" evidence="8">
    <location>
        <begin position="563"/>
        <end position="749"/>
    </location>
</feature>
<dbReference type="NCBIfam" id="TIGR00644">
    <property type="entry name" value="recJ"/>
    <property type="match status" value="1"/>
</dbReference>
<name>A0A0R2MSX9_9LACO</name>
<dbReference type="AlphaFoldDB" id="A0A0R2MSX9"/>
<keyword evidence="11" id="KW-1185">Reference proteome</keyword>